<dbReference type="PROSITE" id="PS51257">
    <property type="entry name" value="PROKAR_LIPOPROTEIN"/>
    <property type="match status" value="1"/>
</dbReference>
<dbReference type="GO" id="GO:0004314">
    <property type="term" value="F:[acyl-carrier-protein] S-malonyltransferase activity"/>
    <property type="evidence" value="ECO:0007669"/>
    <property type="project" value="UniProtKB-EC"/>
</dbReference>
<dbReference type="InterPro" id="IPR036291">
    <property type="entry name" value="NAD(P)-bd_dom_sf"/>
</dbReference>
<dbReference type="InterPro" id="IPR009081">
    <property type="entry name" value="PP-bd_ACP"/>
</dbReference>
<dbReference type="PANTHER" id="PTHR43775">
    <property type="entry name" value="FATTY ACID SYNTHASE"/>
    <property type="match status" value="1"/>
</dbReference>
<evidence type="ECO:0000256" key="8">
    <source>
        <dbReference type="ARBA" id="ARBA00023268"/>
    </source>
</evidence>
<dbReference type="Pfam" id="PF00698">
    <property type="entry name" value="Acyl_transf_1"/>
    <property type="match status" value="1"/>
</dbReference>
<dbReference type="UniPathway" id="UPA00094"/>
<dbReference type="InterPro" id="IPR027417">
    <property type="entry name" value="P-loop_NTPase"/>
</dbReference>
<dbReference type="InterPro" id="IPR057326">
    <property type="entry name" value="KR_dom"/>
</dbReference>
<dbReference type="Pfam" id="PF00550">
    <property type="entry name" value="PP-binding"/>
    <property type="match status" value="1"/>
</dbReference>
<dbReference type="SMART" id="SM00822">
    <property type="entry name" value="PKS_KR"/>
    <property type="match status" value="1"/>
</dbReference>
<dbReference type="SUPFAM" id="SSF52151">
    <property type="entry name" value="FabD/lysophospholipase-like"/>
    <property type="match status" value="1"/>
</dbReference>
<keyword evidence="3" id="KW-0596">Phosphopantetheine</keyword>
<evidence type="ECO:0000259" key="10">
    <source>
        <dbReference type="PROSITE" id="PS52004"/>
    </source>
</evidence>
<dbReference type="GO" id="GO:0004315">
    <property type="term" value="F:3-oxoacyl-[acyl-carrier-protein] synthase activity"/>
    <property type="evidence" value="ECO:0007669"/>
    <property type="project" value="InterPro"/>
</dbReference>
<proteinExistence type="inferred from homology"/>
<dbReference type="Pfam" id="PF16197">
    <property type="entry name" value="KAsynt_C_assoc"/>
    <property type="match status" value="1"/>
</dbReference>
<dbReference type="InterPro" id="IPR036736">
    <property type="entry name" value="ACP-like_sf"/>
</dbReference>
<evidence type="ECO:0000256" key="5">
    <source>
        <dbReference type="ARBA" id="ARBA00022679"/>
    </source>
</evidence>
<dbReference type="Gene3D" id="3.30.70.3290">
    <property type="match status" value="1"/>
</dbReference>
<dbReference type="GO" id="GO:0006633">
    <property type="term" value="P:fatty acid biosynthetic process"/>
    <property type="evidence" value="ECO:0007669"/>
    <property type="project" value="UniProtKB-UniPathway"/>
</dbReference>
<dbReference type="PROSITE" id="PS00012">
    <property type="entry name" value="PHOSPHOPANTETHEINE"/>
    <property type="match status" value="1"/>
</dbReference>
<protein>
    <submittedName>
        <fullName evidence="11">Malonyl CoA-acyl carrier protein transacylase</fullName>
        <ecNumber evidence="11">2.3.1.39</ecNumber>
    </submittedName>
</protein>
<accession>A0A486XLP6</accession>
<dbReference type="PANTHER" id="PTHR43775:SF51">
    <property type="entry name" value="INACTIVE PHENOLPHTHIOCEROL SYNTHESIS POLYKETIDE SYNTHASE TYPE I PKS1-RELATED"/>
    <property type="match status" value="1"/>
</dbReference>
<evidence type="ECO:0000256" key="1">
    <source>
        <dbReference type="ARBA" id="ARBA00005194"/>
    </source>
</evidence>
<keyword evidence="7" id="KW-0443">Lipid metabolism</keyword>
<dbReference type="SUPFAM" id="SSF47336">
    <property type="entry name" value="ACP-like"/>
    <property type="match status" value="1"/>
</dbReference>
<dbReference type="GO" id="GO:0004312">
    <property type="term" value="F:fatty acid synthase activity"/>
    <property type="evidence" value="ECO:0007669"/>
    <property type="project" value="TreeGrafter"/>
</dbReference>
<dbReference type="InterPro" id="IPR006162">
    <property type="entry name" value="Ppantetheine_attach_site"/>
</dbReference>
<dbReference type="EMBL" id="CAAJGR010000082">
    <property type="protein sequence ID" value="VHO03415.1"/>
    <property type="molecule type" value="Genomic_DNA"/>
</dbReference>
<comment type="pathway">
    <text evidence="1">Lipid metabolism; fatty acid biosynthesis.</text>
</comment>
<reference evidence="11" key="1">
    <citation type="submission" date="2019-04" db="EMBL/GenBank/DDBJ databases">
        <authorList>
            <person name="Brambilla D."/>
        </authorList>
    </citation>
    <scope>NUCLEOTIDE SEQUENCE</scope>
    <source>
        <strain evidence="11">BAL1</strain>
    </source>
</reference>
<evidence type="ECO:0000256" key="2">
    <source>
        <dbReference type="ARBA" id="ARBA00006484"/>
    </source>
</evidence>
<keyword evidence="11" id="KW-0012">Acyltransferase</keyword>
<dbReference type="Gene3D" id="3.40.50.300">
    <property type="entry name" value="P-loop containing nucleotide triphosphate hydrolases"/>
    <property type="match status" value="1"/>
</dbReference>
<gene>
    <name evidence="11" type="ORF">BAL341_1416</name>
</gene>
<dbReference type="InterPro" id="IPR016039">
    <property type="entry name" value="Thiolase-like"/>
</dbReference>
<dbReference type="Pfam" id="PF00109">
    <property type="entry name" value="ketoacyl-synt"/>
    <property type="match status" value="1"/>
</dbReference>
<dbReference type="InterPro" id="IPR014031">
    <property type="entry name" value="Ketoacyl_synth_C"/>
</dbReference>
<dbReference type="Gene3D" id="3.40.50.720">
    <property type="entry name" value="NAD(P)-binding Rossmann-like Domain"/>
    <property type="match status" value="1"/>
</dbReference>
<dbReference type="InterPro" id="IPR013968">
    <property type="entry name" value="PKS_KR"/>
</dbReference>
<keyword evidence="8" id="KW-0511">Multifunctional enzyme</keyword>
<organism evidence="11">
    <name type="scientific">Rheinheimera sp. BAL341</name>
    <dbReference type="NCBI Taxonomy" id="1708203"/>
    <lineage>
        <taxon>Bacteria</taxon>
        <taxon>Pseudomonadati</taxon>
        <taxon>Pseudomonadota</taxon>
        <taxon>Gammaproteobacteria</taxon>
        <taxon>Chromatiales</taxon>
        <taxon>Chromatiaceae</taxon>
        <taxon>Rheinheimera</taxon>
    </lineage>
</organism>
<dbReference type="SMART" id="SM00823">
    <property type="entry name" value="PKS_PP"/>
    <property type="match status" value="1"/>
</dbReference>
<dbReference type="SUPFAM" id="SSF53901">
    <property type="entry name" value="Thiolase-like"/>
    <property type="match status" value="1"/>
</dbReference>
<keyword evidence="6" id="KW-0276">Fatty acid metabolism</keyword>
<sequence length="1871" mass="206906">MEKELLEDESYNHVAIIGISCRFPGAENHNQYWENLRDGVESIKRFSDQELSDAGVSTEDLADPNYVKANPQLADVDKIDAQFFSMTPHEAKHTDPQHRLMLECVYNALEDAGYSDTSQLEVGLFGGVGVDKYLLNNIGASPSDKPFNDPTVLFGNDKGYSVTKIAHKLNLKGPAICIDTACSTSLVAVHLACKSLISYETDCVVAGGAFVQLPHNQGYFFQQDSILSVDGHCRSFSKDATGTIFGSGVGIVVLKRLSDAIEDNDQIYAVIRGGAVNNDGSGKIGFTAPGGKGQADVILSAQLNAEVSPGDISYVEAHGTATALGDPIELQALTEAFAQNTDKTCYCAIGSVKSNLGHLEAAAGIAGLIKTALALKHKQLPPTLHFSAPNPEIDFDNSPFYVNTELREWHTQGGPRIAGVSSFGIGGTNAHVILEEAPERETRPKSSKPELFLLSAKSESALQSMVTNLHEYVQAKQSIDFADMAYTLQLGRRSYPHRLALVASDREALLSSLKRQMQSGKGVVASGKGYAYLFPGQGAQDVNMFAQMYATEAVFCDALLECEQAIAGELPVSLTALLYPQDSETELCRQRLTQTSYTQVALFAVEYALSQLMGSWGIKPNMMLGHSVGEYVAACLAGVFSLSDGLRLVLKRGQFMQQCRPGHMLAVKVGADEISALLKEANSQCSIAAQNSPVSSVVSGECEDIRSLSVWLTEKGVVNQVLETSHAFHSQMMEPILLPFKEYVSSIRLEAPTIAFVSNVSGTWITPEEATSPDYWVRHLRGTVQFSQGVNTLLDAKPSGIIEMGPSGGLSAFVQQHRHEHSAVVVSLGNSARQRTDDRQRLLAVLGGMWQAGHEFDWTRLHEGEERGRISLPTYPFERKRYWIEPSLENSGTESATEKLRKPVSEWFYHPAWKRAPQISYQPQVTANKHTLVLLDGGFDGSQIAQLISDQGLHPIEVQLGNFFEQISPTQFIVNQQQRSSFEALFTVLKQQEMLPGNILHFGALNETGVTNEFTSHLGFSTFYGVMYLLQAWNTVTQNADLNLRMLSSESMNVIGNERGKPEDAMLQPLCRVVSQEYGNIKCQHIDLSVESDHLSDVTIKLIIDELCGDIDDTSLAIRQGNRWRMEYEAISIGTKLLPFSFKQKGIYLITGGLGKLGMILAKGLAEDCHAKIALTTRSAFPEKSEWRRWKAEYGVDHKFTRKITELEALEEKGAEVLVIQADIEKPEEMELLFSRIENTWGQVNGVIHAAGIAGEQAFQLVENIERDICDQIFAPKVVATQNLAQATVLRNLDFCVLMSSLSVPLGGVGNVVYASANCYLDAFANLQRMAGRNWISINWDAWHSELAQKESEQLLSASANLSASKFEQVKSMTAYSIIGKEGVKAMSTALCMAAYSPVVISTGDLKKRIRAWRTRDDVLFEKPDIGIEYVSPETELEALIVEVFENVFGYQKLGINDDFFQLGGDSLMGVKIINKLQAHYKDVLHVTALFEAPTPAALAKYLSDNYQSILDPEARVNERAVEEKDVDIFKSVIAKSIPLSFPKVQRKNKRAVIILSPPRSGSTLLRVMLAGHPDLFSPPELNLLNHSTLQEHLEIAKDNSSLHEGLLRAVIQSSGGDLHAGQQVIQQLRENDNSIESVYRFLQDAHSDKILVDKTPNYAHSLKILQRSEEMFDEPLYLYLQRHPGGMIHSYEKARLDLLSSQVIRDELNYHPRQLAELVYLDCHRNIQTFLKSVPGSRQCAFKFEDLVTETEQTLQQICHFIGIPYHQSMLDVYNKGQEKMTDGIGPMSKMTGDPNFHKHSGINPKVIHQWREFLSEDSLSIQTLNLANTLGYDTISQNEDGSNIDGFQMLEDIDHMSEAELDKLLLSSS</sequence>
<dbReference type="InterPro" id="IPR018201">
    <property type="entry name" value="Ketoacyl_synth_AS"/>
</dbReference>
<feature type="domain" description="Ketosynthase family 3 (KS3)" evidence="10">
    <location>
        <begin position="11"/>
        <end position="436"/>
    </location>
</feature>
<comment type="similarity">
    <text evidence="2">Belongs to the short-chain dehydrogenases/reductases (SDR) family.</text>
</comment>
<dbReference type="InterPro" id="IPR032821">
    <property type="entry name" value="PKS_assoc"/>
</dbReference>
<dbReference type="CDD" id="cd08953">
    <property type="entry name" value="KR_2_SDR_x"/>
    <property type="match status" value="1"/>
</dbReference>
<dbReference type="FunFam" id="3.40.47.10:FF:000042">
    <property type="entry name" value="Polyketide synthase Pks13"/>
    <property type="match status" value="1"/>
</dbReference>
<dbReference type="Gene3D" id="3.40.366.10">
    <property type="entry name" value="Malonyl-Coenzyme A Acyl Carrier Protein, domain 2"/>
    <property type="match status" value="1"/>
</dbReference>
<evidence type="ECO:0000256" key="6">
    <source>
        <dbReference type="ARBA" id="ARBA00022832"/>
    </source>
</evidence>
<dbReference type="InterPro" id="IPR020841">
    <property type="entry name" value="PKS_Beta-ketoAc_synthase_dom"/>
</dbReference>
<dbReference type="Pfam" id="PF02801">
    <property type="entry name" value="Ketoacyl-synt_C"/>
    <property type="match status" value="1"/>
</dbReference>
<dbReference type="EC" id="2.3.1.39" evidence="11"/>
<keyword evidence="4" id="KW-0597">Phosphoprotein</keyword>
<dbReference type="Pfam" id="PF08659">
    <property type="entry name" value="KR"/>
    <property type="match status" value="1"/>
</dbReference>
<feature type="domain" description="Carrier" evidence="9">
    <location>
        <begin position="1432"/>
        <end position="1507"/>
    </location>
</feature>
<keyword evidence="5 11" id="KW-0808">Transferase</keyword>
<evidence type="ECO:0000256" key="4">
    <source>
        <dbReference type="ARBA" id="ARBA00022553"/>
    </source>
</evidence>
<evidence type="ECO:0000313" key="11">
    <source>
        <dbReference type="EMBL" id="VHO03415.1"/>
    </source>
</evidence>
<dbReference type="InterPro" id="IPR050091">
    <property type="entry name" value="PKS_NRPS_Biosynth_Enz"/>
</dbReference>
<evidence type="ECO:0000259" key="9">
    <source>
        <dbReference type="PROSITE" id="PS50075"/>
    </source>
</evidence>
<dbReference type="PROSITE" id="PS52004">
    <property type="entry name" value="KS3_2"/>
    <property type="match status" value="1"/>
</dbReference>
<dbReference type="SMART" id="SM00827">
    <property type="entry name" value="PKS_AT"/>
    <property type="match status" value="1"/>
</dbReference>
<dbReference type="CDD" id="cd00833">
    <property type="entry name" value="PKS"/>
    <property type="match status" value="1"/>
</dbReference>
<dbReference type="Pfam" id="PF21394">
    <property type="entry name" value="Beta-ketacyl_N"/>
    <property type="match status" value="1"/>
</dbReference>
<dbReference type="Pfam" id="PF13469">
    <property type="entry name" value="Sulfotransfer_3"/>
    <property type="match status" value="1"/>
</dbReference>
<dbReference type="InterPro" id="IPR014030">
    <property type="entry name" value="Ketoacyl_synth_N"/>
</dbReference>
<dbReference type="InterPro" id="IPR016035">
    <property type="entry name" value="Acyl_Trfase/lysoPLipase"/>
</dbReference>
<dbReference type="PROSITE" id="PS50075">
    <property type="entry name" value="CARRIER"/>
    <property type="match status" value="1"/>
</dbReference>
<dbReference type="InterPro" id="IPR001227">
    <property type="entry name" value="Ac_transferase_dom_sf"/>
</dbReference>
<evidence type="ECO:0000256" key="7">
    <source>
        <dbReference type="ARBA" id="ARBA00023098"/>
    </source>
</evidence>
<dbReference type="PROSITE" id="PS00606">
    <property type="entry name" value="KS3_1"/>
    <property type="match status" value="1"/>
</dbReference>
<dbReference type="SUPFAM" id="SSF55048">
    <property type="entry name" value="Probable ACP-binding domain of malonyl-CoA ACP transacylase"/>
    <property type="match status" value="1"/>
</dbReference>
<dbReference type="SUPFAM" id="SSF52540">
    <property type="entry name" value="P-loop containing nucleoside triphosphate hydrolases"/>
    <property type="match status" value="1"/>
</dbReference>
<dbReference type="InterPro" id="IPR020806">
    <property type="entry name" value="PKS_PP-bd"/>
</dbReference>
<dbReference type="Gene3D" id="3.40.47.10">
    <property type="match status" value="1"/>
</dbReference>
<dbReference type="Gene3D" id="1.10.1200.10">
    <property type="entry name" value="ACP-like"/>
    <property type="match status" value="1"/>
</dbReference>
<name>A0A486XLP6_9GAMM</name>
<dbReference type="GO" id="GO:0031177">
    <property type="term" value="F:phosphopantetheine binding"/>
    <property type="evidence" value="ECO:0007669"/>
    <property type="project" value="InterPro"/>
</dbReference>
<dbReference type="InterPro" id="IPR014043">
    <property type="entry name" value="Acyl_transferase_dom"/>
</dbReference>
<dbReference type="SUPFAM" id="SSF51735">
    <property type="entry name" value="NAD(P)-binding Rossmann-fold domains"/>
    <property type="match status" value="2"/>
</dbReference>
<dbReference type="SMART" id="SM00825">
    <property type="entry name" value="PKS_KS"/>
    <property type="match status" value="1"/>
</dbReference>
<evidence type="ECO:0000256" key="3">
    <source>
        <dbReference type="ARBA" id="ARBA00022450"/>
    </source>
</evidence>
<dbReference type="InterPro" id="IPR016036">
    <property type="entry name" value="Malonyl_transacylase_ACP-bd"/>
</dbReference>
<dbReference type="InterPro" id="IPR049490">
    <property type="entry name" value="C883_1060-like_KR_N"/>
</dbReference>